<dbReference type="Proteomes" id="UP000751190">
    <property type="component" value="Unassembled WGS sequence"/>
</dbReference>
<organism evidence="2 3">
    <name type="scientific">Diacronema lutheri</name>
    <name type="common">Unicellular marine alga</name>
    <name type="synonym">Monochrysis lutheri</name>
    <dbReference type="NCBI Taxonomy" id="2081491"/>
    <lineage>
        <taxon>Eukaryota</taxon>
        <taxon>Haptista</taxon>
        <taxon>Haptophyta</taxon>
        <taxon>Pavlovophyceae</taxon>
        <taxon>Pavlovales</taxon>
        <taxon>Pavlovaceae</taxon>
        <taxon>Diacronema</taxon>
    </lineage>
</organism>
<dbReference type="EMBL" id="JAGTXO010000013">
    <property type="protein sequence ID" value="KAG8464408.1"/>
    <property type="molecule type" value="Genomic_DNA"/>
</dbReference>
<name>A0A8J6CEB9_DIALT</name>
<gene>
    <name evidence="2" type="ORF">KFE25_003471</name>
</gene>
<feature type="compositionally biased region" description="Low complexity" evidence="1">
    <location>
        <begin position="109"/>
        <end position="121"/>
    </location>
</feature>
<proteinExistence type="predicted"/>
<feature type="region of interest" description="Disordered" evidence="1">
    <location>
        <begin position="89"/>
        <end position="127"/>
    </location>
</feature>
<evidence type="ECO:0000313" key="3">
    <source>
        <dbReference type="Proteomes" id="UP000751190"/>
    </source>
</evidence>
<dbReference type="AlphaFoldDB" id="A0A8J6CEB9"/>
<feature type="compositionally biased region" description="Basic and acidic residues" evidence="1">
    <location>
        <begin position="92"/>
        <end position="108"/>
    </location>
</feature>
<reference evidence="2" key="1">
    <citation type="submission" date="2021-05" db="EMBL/GenBank/DDBJ databases">
        <title>The genome of the haptophyte Pavlova lutheri (Diacronema luteri, Pavlovales) - a model for lipid biosynthesis in eukaryotic algae.</title>
        <authorList>
            <person name="Hulatt C.J."/>
            <person name="Posewitz M.C."/>
        </authorList>
    </citation>
    <scope>NUCLEOTIDE SEQUENCE</scope>
    <source>
        <strain evidence="2">NIVA-4/92</strain>
    </source>
</reference>
<accession>A0A8J6CEB9</accession>
<comment type="caution">
    <text evidence="2">The sequence shown here is derived from an EMBL/GenBank/DDBJ whole genome shotgun (WGS) entry which is preliminary data.</text>
</comment>
<dbReference type="OrthoDB" id="10538565at2759"/>
<evidence type="ECO:0000313" key="2">
    <source>
        <dbReference type="EMBL" id="KAG8464408.1"/>
    </source>
</evidence>
<evidence type="ECO:0000256" key="1">
    <source>
        <dbReference type="SAM" id="MobiDB-lite"/>
    </source>
</evidence>
<protein>
    <submittedName>
        <fullName evidence="2">Uncharacterized protein</fullName>
    </submittedName>
</protein>
<keyword evidence="3" id="KW-1185">Reference proteome</keyword>
<sequence length="435" mass="46578">MEQQSGAAHARGAARHAHARPGVRAGVSCALLVGAAVAAGRASAAPATLSDLDAALEGISIDLAELSERVVGMGTTLARRHASLVASAQRLAEARRGRPAETRAREPPGARAAPQRRSPQAYAGGCSGPAGERGFYEPLANCRPARRSAASEARLAEISRLYEPMAAAPPTNLSSTLMQSLRNRLALQALRHDERLSRPVCARMLADRNHQFAAMWGTPRVKMAPTCAPPRELLARWVANMNDGAMCTRNWYEGTLGCVGQRVQPRYTTRAPALLGFDLHIIRSCNERNGCGSSFAVPGPQACIFANLLILSLYGSAPVYNMCRNLEWVVCAASGRLVAQLGSTLVFSPPPTSLTAAELFHDSRGNIAAYSMQSVYILEACLLAMLCDNGAELFALRPLQPFKCRYNASALAPLVLGLLAPAEQTSYWHDGLRRV</sequence>